<dbReference type="CDD" id="cd05339">
    <property type="entry name" value="17beta-HSDXI-like_SDR_c"/>
    <property type="match status" value="1"/>
</dbReference>
<accession>A0A0B6XYR8</accession>
<evidence type="ECO:0000256" key="4">
    <source>
        <dbReference type="ARBA" id="ARBA00022857"/>
    </source>
</evidence>
<organism evidence="15">
    <name type="scientific">Arion vulgaris</name>
    <dbReference type="NCBI Taxonomy" id="1028688"/>
    <lineage>
        <taxon>Eukaryota</taxon>
        <taxon>Metazoa</taxon>
        <taxon>Spiralia</taxon>
        <taxon>Lophotrochozoa</taxon>
        <taxon>Mollusca</taxon>
        <taxon>Gastropoda</taxon>
        <taxon>Heterobranchia</taxon>
        <taxon>Euthyneura</taxon>
        <taxon>Panpulmonata</taxon>
        <taxon>Eupulmonata</taxon>
        <taxon>Stylommatophora</taxon>
        <taxon>Helicina</taxon>
        <taxon>Arionoidea</taxon>
        <taxon>Arionidae</taxon>
        <taxon>Arion</taxon>
    </lineage>
</organism>
<comment type="subcellular location">
    <subcellularLocation>
        <location evidence="1">Membrane</location>
        <topology evidence="1">Multi-pass membrane protein</topology>
    </subcellularLocation>
</comment>
<feature type="signal peptide" evidence="13">
    <location>
        <begin position="1"/>
        <end position="21"/>
    </location>
</feature>
<keyword evidence="6" id="KW-0560">Oxidoreductase</keyword>
<evidence type="ECO:0000256" key="1">
    <source>
        <dbReference type="ARBA" id="ARBA00004141"/>
    </source>
</evidence>
<dbReference type="InterPro" id="IPR036291">
    <property type="entry name" value="NAD(P)-bd_dom_sf"/>
</dbReference>
<reference evidence="15" key="1">
    <citation type="submission" date="2014-12" db="EMBL/GenBank/DDBJ databases">
        <title>Insight into the proteome of Arion vulgaris.</title>
        <authorList>
            <person name="Aradska J."/>
            <person name="Bulat T."/>
            <person name="Smidak R."/>
            <person name="Sarate P."/>
            <person name="Gangsoo J."/>
            <person name="Sialana F."/>
            <person name="Bilban M."/>
            <person name="Lubec G."/>
        </authorList>
    </citation>
    <scope>NUCLEOTIDE SEQUENCE</scope>
    <source>
        <tissue evidence="15">Skin</tissue>
    </source>
</reference>
<protein>
    <recommendedName>
        <fullName evidence="10">Short-chain dehydrogenase/reductase 3</fullName>
    </recommendedName>
    <alternativeName>
        <fullName evidence="11">Retinal short-chain dehydrogenase/reductase 1</fullName>
    </alternativeName>
</protein>
<evidence type="ECO:0000256" key="6">
    <source>
        <dbReference type="ARBA" id="ARBA00023002"/>
    </source>
</evidence>
<dbReference type="InterPro" id="IPR057326">
    <property type="entry name" value="KR_dom"/>
</dbReference>
<evidence type="ECO:0000256" key="10">
    <source>
        <dbReference type="ARBA" id="ARBA00068717"/>
    </source>
</evidence>
<evidence type="ECO:0000256" key="8">
    <source>
        <dbReference type="ARBA" id="ARBA00023136"/>
    </source>
</evidence>
<comment type="similarity">
    <text evidence="2 12">Belongs to the short-chain dehydrogenases/reductases (SDR) family.</text>
</comment>
<evidence type="ECO:0000256" key="11">
    <source>
        <dbReference type="ARBA" id="ARBA00082544"/>
    </source>
</evidence>
<dbReference type="SMART" id="SM00822">
    <property type="entry name" value="PKS_KR"/>
    <property type="match status" value="1"/>
</dbReference>
<keyword evidence="5" id="KW-1133">Transmembrane helix</keyword>
<dbReference type="FunFam" id="3.40.50.720:FF:000131">
    <property type="entry name" value="Short-chain dehydrogenase/reductase 3"/>
    <property type="match status" value="1"/>
</dbReference>
<dbReference type="GO" id="GO:0005811">
    <property type="term" value="C:lipid droplet"/>
    <property type="evidence" value="ECO:0007669"/>
    <property type="project" value="TreeGrafter"/>
</dbReference>
<dbReference type="EMBL" id="HACG01002362">
    <property type="protein sequence ID" value="CEK49227.1"/>
    <property type="molecule type" value="Transcribed_RNA"/>
</dbReference>
<proteinExistence type="inferred from homology"/>
<dbReference type="InterPro" id="IPR020904">
    <property type="entry name" value="Sc_DH/Rdtase_CS"/>
</dbReference>
<keyword evidence="13" id="KW-0732">Signal</keyword>
<dbReference type="InterPro" id="IPR002347">
    <property type="entry name" value="SDR_fam"/>
</dbReference>
<dbReference type="Gene3D" id="3.40.50.720">
    <property type="entry name" value="NAD(P)-binding Rossmann-like Domain"/>
    <property type="match status" value="1"/>
</dbReference>
<evidence type="ECO:0000259" key="14">
    <source>
        <dbReference type="SMART" id="SM00822"/>
    </source>
</evidence>
<evidence type="ECO:0000256" key="7">
    <source>
        <dbReference type="ARBA" id="ARBA00023098"/>
    </source>
</evidence>
<dbReference type="GO" id="GO:0052650">
    <property type="term" value="F:all-trans-retinol dehydrogenase (NADP+) activity"/>
    <property type="evidence" value="ECO:0007669"/>
    <property type="project" value="UniProtKB-ARBA"/>
</dbReference>
<keyword evidence="7" id="KW-0443">Lipid metabolism</keyword>
<dbReference type="PANTHER" id="PTHR24322:SF483">
    <property type="entry name" value="SHORT-CHAIN DEHYDROGENASE_REDUCTASE 3"/>
    <property type="match status" value="1"/>
</dbReference>
<keyword evidence="8" id="KW-0472">Membrane</keyword>
<dbReference type="PANTHER" id="PTHR24322">
    <property type="entry name" value="PKSB"/>
    <property type="match status" value="1"/>
</dbReference>
<evidence type="ECO:0000256" key="12">
    <source>
        <dbReference type="RuleBase" id="RU000363"/>
    </source>
</evidence>
<evidence type="ECO:0000313" key="15">
    <source>
        <dbReference type="EMBL" id="CEK49227.1"/>
    </source>
</evidence>
<feature type="chain" id="PRO_5002111698" description="Short-chain dehydrogenase/reductase 3" evidence="13">
    <location>
        <begin position="22"/>
        <end position="295"/>
    </location>
</feature>
<dbReference type="Pfam" id="PF00106">
    <property type="entry name" value="adh_short"/>
    <property type="match status" value="1"/>
</dbReference>
<comment type="function">
    <text evidence="9">Catalyzes the reduction of all-trans-retinal to all-trans-retinol in the presence of NADPH.</text>
</comment>
<keyword evidence="3" id="KW-0812">Transmembrane</keyword>
<dbReference type="AlphaFoldDB" id="A0A0B6XYR8"/>
<evidence type="ECO:0000256" key="5">
    <source>
        <dbReference type="ARBA" id="ARBA00022989"/>
    </source>
</evidence>
<dbReference type="PRINTS" id="PR00080">
    <property type="entry name" value="SDRFAMILY"/>
</dbReference>
<name>A0A0B6XYR8_9EUPU</name>
<dbReference type="PRINTS" id="PR00081">
    <property type="entry name" value="GDHRDH"/>
</dbReference>
<keyword evidence="4" id="KW-0521">NADP</keyword>
<evidence type="ECO:0000256" key="13">
    <source>
        <dbReference type="SAM" id="SignalP"/>
    </source>
</evidence>
<evidence type="ECO:0000256" key="9">
    <source>
        <dbReference type="ARBA" id="ARBA00059620"/>
    </source>
</evidence>
<sequence>MLLKQISTAIVLLWRLPVILCRDIFRSVVLARKKSITDDIILITGGGRGIGRNLALNFAKHRPKHIVLWGRRQTALAQTAREVQEQGVNCSYMVCDVSVRDQVYSSAKEVEAKFGHVTMLVNNAGTVFSNTILNSDPEQIEMTFRTNTMAHFWTTRAFLPAMVAQNKGHIIAIGSVLGLMGLNGAADYCSSKFATDGFMDSLRDELKSTGISGVTVTTVYPYQVDNDMFAGASTRFPKIFPTLTESYLCQTIVDTVLCNREKIIAPKLLYLSALFYRLAPVPAVLAIMKFVGGHK</sequence>
<evidence type="ECO:0000256" key="3">
    <source>
        <dbReference type="ARBA" id="ARBA00022692"/>
    </source>
</evidence>
<dbReference type="PROSITE" id="PS00061">
    <property type="entry name" value="ADH_SHORT"/>
    <property type="match status" value="1"/>
</dbReference>
<evidence type="ECO:0000256" key="2">
    <source>
        <dbReference type="ARBA" id="ARBA00006484"/>
    </source>
</evidence>
<dbReference type="SUPFAM" id="SSF51735">
    <property type="entry name" value="NAD(P)-binding Rossmann-fold domains"/>
    <property type="match status" value="1"/>
</dbReference>
<gene>
    <name evidence="15" type="primary">ORF6930</name>
</gene>
<feature type="non-terminal residue" evidence="15">
    <location>
        <position position="295"/>
    </location>
</feature>
<dbReference type="GO" id="GO:0016020">
    <property type="term" value="C:membrane"/>
    <property type="evidence" value="ECO:0007669"/>
    <property type="project" value="UniProtKB-SubCell"/>
</dbReference>
<feature type="domain" description="Ketoreductase" evidence="14">
    <location>
        <begin position="39"/>
        <end position="223"/>
    </location>
</feature>